<organism evidence="1 2">
    <name type="scientific">Austropuccinia psidii MF-1</name>
    <dbReference type="NCBI Taxonomy" id="1389203"/>
    <lineage>
        <taxon>Eukaryota</taxon>
        <taxon>Fungi</taxon>
        <taxon>Dikarya</taxon>
        <taxon>Basidiomycota</taxon>
        <taxon>Pucciniomycotina</taxon>
        <taxon>Pucciniomycetes</taxon>
        <taxon>Pucciniales</taxon>
        <taxon>Sphaerophragmiaceae</taxon>
        <taxon>Austropuccinia</taxon>
    </lineage>
</organism>
<name>A0A9Q3B896_9BASI</name>
<proteinExistence type="predicted"/>
<dbReference type="EMBL" id="AVOT02000024">
    <property type="protein sequence ID" value="MBW0460529.1"/>
    <property type="molecule type" value="Genomic_DNA"/>
</dbReference>
<evidence type="ECO:0000313" key="2">
    <source>
        <dbReference type="Proteomes" id="UP000765509"/>
    </source>
</evidence>
<sequence length="143" mass="16219">MIGLPPFPRLQWDFIVIDTPKGEDLILGFYFLNYFNPSICLRKLMITFDPDYDDYSDSLIALSNDFYTSTTCAALVGHSITPSFPSSFHITFLKSPQSLLLSRDEVFKEVKDVGEGNSISSIHLFHGNVDLPPYSYHDSLEEL</sequence>
<dbReference type="Proteomes" id="UP000765509">
    <property type="component" value="Unassembled WGS sequence"/>
</dbReference>
<protein>
    <submittedName>
        <fullName evidence="1">Uncharacterized protein</fullName>
    </submittedName>
</protein>
<dbReference type="OrthoDB" id="2684341at2759"/>
<evidence type="ECO:0000313" key="1">
    <source>
        <dbReference type="EMBL" id="MBW0460529.1"/>
    </source>
</evidence>
<accession>A0A9Q3B896</accession>
<gene>
    <name evidence="1" type="ORF">O181_000244</name>
</gene>
<dbReference type="AlphaFoldDB" id="A0A9Q3B896"/>
<keyword evidence="2" id="KW-1185">Reference proteome</keyword>
<comment type="caution">
    <text evidence="1">The sequence shown here is derived from an EMBL/GenBank/DDBJ whole genome shotgun (WGS) entry which is preliminary data.</text>
</comment>
<reference evidence="1" key="1">
    <citation type="submission" date="2021-03" db="EMBL/GenBank/DDBJ databases">
        <title>Draft genome sequence of rust myrtle Austropuccinia psidii MF-1, a brazilian biotype.</title>
        <authorList>
            <person name="Quecine M.C."/>
            <person name="Pachon D.M.R."/>
            <person name="Bonatelli M.L."/>
            <person name="Correr F.H."/>
            <person name="Franceschini L.M."/>
            <person name="Leite T.F."/>
            <person name="Margarido G.R.A."/>
            <person name="Almeida C.A."/>
            <person name="Ferrarezi J.A."/>
            <person name="Labate C.A."/>
        </authorList>
    </citation>
    <scope>NUCLEOTIDE SEQUENCE</scope>
    <source>
        <strain evidence="1">MF-1</strain>
    </source>
</reference>